<evidence type="ECO:0000313" key="2">
    <source>
        <dbReference type="EMBL" id="PIP40007.1"/>
    </source>
</evidence>
<sequence length="104" mass="11767">MEFVIVLITAPQAEAKELARILVGEKLAACANIIDTVSSIYWWEGKIQDDTEGLLILKTRNDMVDTLIARTKQIHSYAVPEIIALPIIRGNQDYLNWIDESVRL</sequence>
<dbReference type="GO" id="GO:0010038">
    <property type="term" value="P:response to metal ion"/>
    <property type="evidence" value="ECO:0007669"/>
    <property type="project" value="InterPro"/>
</dbReference>
<protein>
    <recommendedName>
        <fullName evidence="4">Cytochrome C biogenesis protein CcdA</fullName>
    </recommendedName>
</protein>
<comment type="caution">
    <text evidence="2">The sequence shown here is derived from an EMBL/GenBank/DDBJ whole genome shotgun (WGS) entry which is preliminary data.</text>
</comment>
<dbReference type="InterPro" id="IPR015867">
    <property type="entry name" value="N-reg_PII/ATP_PRibTrfase_C"/>
</dbReference>
<dbReference type="Gene3D" id="3.30.70.120">
    <property type="match status" value="1"/>
</dbReference>
<evidence type="ECO:0000313" key="3">
    <source>
        <dbReference type="Proteomes" id="UP000231067"/>
    </source>
</evidence>
<name>A0A2H0A3H5_9BACT</name>
<dbReference type="SUPFAM" id="SSF54913">
    <property type="entry name" value="GlnB-like"/>
    <property type="match status" value="1"/>
</dbReference>
<dbReference type="PANTHER" id="PTHR23419:SF8">
    <property type="entry name" value="FI09726P"/>
    <property type="match status" value="1"/>
</dbReference>
<proteinExistence type="inferred from homology"/>
<dbReference type="GO" id="GO:0005507">
    <property type="term" value="F:copper ion binding"/>
    <property type="evidence" value="ECO:0007669"/>
    <property type="project" value="TreeGrafter"/>
</dbReference>
<comment type="similarity">
    <text evidence="1">Belongs to the CutA family.</text>
</comment>
<dbReference type="Pfam" id="PF03091">
    <property type="entry name" value="CutA1"/>
    <property type="match status" value="1"/>
</dbReference>
<gene>
    <name evidence="2" type="ORF">COX18_08220</name>
</gene>
<dbReference type="InterPro" id="IPR004323">
    <property type="entry name" value="Ion_tolerance_CutA"/>
</dbReference>
<dbReference type="EMBL" id="PCSH01000145">
    <property type="protein sequence ID" value="PIP40007.1"/>
    <property type="molecule type" value="Genomic_DNA"/>
</dbReference>
<dbReference type="AlphaFoldDB" id="A0A2H0A3H5"/>
<organism evidence="2 3">
    <name type="scientific">Candidatus Desantisbacteria bacterium CG23_combo_of_CG06-09_8_20_14_all_40_23</name>
    <dbReference type="NCBI Taxonomy" id="1974550"/>
    <lineage>
        <taxon>Bacteria</taxon>
        <taxon>Candidatus Desantisiibacteriota</taxon>
    </lineage>
</organism>
<evidence type="ECO:0008006" key="4">
    <source>
        <dbReference type="Google" id="ProtNLM"/>
    </source>
</evidence>
<accession>A0A2H0A3H5</accession>
<dbReference type="InterPro" id="IPR011322">
    <property type="entry name" value="N-reg_PII-like_a/b"/>
</dbReference>
<reference evidence="2 3" key="1">
    <citation type="submission" date="2017-09" db="EMBL/GenBank/DDBJ databases">
        <title>Depth-based differentiation of microbial function through sediment-hosted aquifers and enrichment of novel symbionts in the deep terrestrial subsurface.</title>
        <authorList>
            <person name="Probst A.J."/>
            <person name="Ladd B."/>
            <person name="Jarett J.K."/>
            <person name="Geller-Mcgrath D.E."/>
            <person name="Sieber C.M."/>
            <person name="Emerson J.B."/>
            <person name="Anantharaman K."/>
            <person name="Thomas B.C."/>
            <person name="Malmstrom R."/>
            <person name="Stieglmeier M."/>
            <person name="Klingl A."/>
            <person name="Woyke T."/>
            <person name="Ryan C.M."/>
            <person name="Banfield J.F."/>
        </authorList>
    </citation>
    <scope>NUCLEOTIDE SEQUENCE [LARGE SCALE GENOMIC DNA]</scope>
    <source>
        <strain evidence="2">CG23_combo_of_CG06-09_8_20_14_all_40_23</strain>
    </source>
</reference>
<evidence type="ECO:0000256" key="1">
    <source>
        <dbReference type="ARBA" id="ARBA00010169"/>
    </source>
</evidence>
<dbReference type="PANTHER" id="PTHR23419">
    <property type="entry name" value="DIVALENT CATION TOLERANCE CUTA-RELATED"/>
    <property type="match status" value="1"/>
</dbReference>
<dbReference type="Proteomes" id="UP000231067">
    <property type="component" value="Unassembled WGS sequence"/>
</dbReference>